<organism evidence="3 4">
    <name type="scientific">Heterobasidion irregulare (strain TC 32-1)</name>
    <dbReference type="NCBI Taxonomy" id="747525"/>
    <lineage>
        <taxon>Eukaryota</taxon>
        <taxon>Fungi</taxon>
        <taxon>Dikarya</taxon>
        <taxon>Basidiomycota</taxon>
        <taxon>Agaricomycotina</taxon>
        <taxon>Agaricomycetes</taxon>
        <taxon>Russulales</taxon>
        <taxon>Bondarzewiaceae</taxon>
        <taxon>Heterobasidion</taxon>
        <taxon>Heterobasidion annosum species complex</taxon>
    </lineage>
</organism>
<dbReference type="Proteomes" id="UP000030671">
    <property type="component" value="Unassembled WGS sequence"/>
</dbReference>
<evidence type="ECO:0000313" key="3">
    <source>
        <dbReference type="EMBL" id="ETW84773.1"/>
    </source>
</evidence>
<dbReference type="RefSeq" id="XP_009544402.1">
    <property type="nucleotide sequence ID" value="XM_009546107.1"/>
</dbReference>
<keyword evidence="2" id="KW-0472">Membrane</keyword>
<dbReference type="GeneID" id="20666862"/>
<keyword evidence="2" id="KW-1133">Transmembrane helix</keyword>
<keyword evidence="2" id="KW-0812">Transmembrane</keyword>
<reference evidence="3 4" key="1">
    <citation type="journal article" date="2012" name="New Phytol.">
        <title>Insight into trade-off between wood decay and parasitism from the genome of a fungal forest pathogen.</title>
        <authorList>
            <person name="Olson A."/>
            <person name="Aerts A."/>
            <person name="Asiegbu F."/>
            <person name="Belbahri L."/>
            <person name="Bouzid O."/>
            <person name="Broberg A."/>
            <person name="Canback B."/>
            <person name="Coutinho P.M."/>
            <person name="Cullen D."/>
            <person name="Dalman K."/>
            <person name="Deflorio G."/>
            <person name="van Diepen L.T."/>
            <person name="Dunand C."/>
            <person name="Duplessis S."/>
            <person name="Durling M."/>
            <person name="Gonthier P."/>
            <person name="Grimwood J."/>
            <person name="Fossdal C.G."/>
            <person name="Hansson D."/>
            <person name="Henrissat B."/>
            <person name="Hietala A."/>
            <person name="Himmelstrand K."/>
            <person name="Hoffmeister D."/>
            <person name="Hogberg N."/>
            <person name="James T.Y."/>
            <person name="Karlsson M."/>
            <person name="Kohler A."/>
            <person name="Kues U."/>
            <person name="Lee Y.H."/>
            <person name="Lin Y.C."/>
            <person name="Lind M."/>
            <person name="Lindquist E."/>
            <person name="Lombard V."/>
            <person name="Lucas S."/>
            <person name="Lunden K."/>
            <person name="Morin E."/>
            <person name="Murat C."/>
            <person name="Park J."/>
            <person name="Raffaello T."/>
            <person name="Rouze P."/>
            <person name="Salamov A."/>
            <person name="Schmutz J."/>
            <person name="Solheim H."/>
            <person name="Stahlberg J."/>
            <person name="Velez H."/>
            <person name="de Vries R.P."/>
            <person name="Wiebenga A."/>
            <person name="Woodward S."/>
            <person name="Yakovlev I."/>
            <person name="Garbelotto M."/>
            <person name="Martin F."/>
            <person name="Grigoriev I.V."/>
            <person name="Stenlid J."/>
        </authorList>
    </citation>
    <scope>NUCLEOTIDE SEQUENCE [LARGE SCALE GENOMIC DNA]</scope>
    <source>
        <strain evidence="3 4">TC 32-1</strain>
    </source>
</reference>
<feature type="transmembrane region" description="Helical" evidence="2">
    <location>
        <begin position="254"/>
        <end position="275"/>
    </location>
</feature>
<dbReference type="InParanoid" id="W4KG13"/>
<sequence>MHVEEHWTQTHGFFALMGGFILYDNEQTFHVLGPGDLVDEDVVFPDVNEADIKDRSKGDMMTKGLVLLQTSWFIVQCIARGVERLPLTELELVTLAFAALNLTTYALWWNKPLNVQRPIVVQRHPRAQEGSVAATGGKENGQGAEGQEQGTESKTRWGRLTYFMIQTPIRKLDDLVIRIGGAMETDHLDQCSRVPTFYAGDLKKRINTSSTHNHDGDVVPRRISFLITGVAVVFGSIHCIAWSFNFSSHEVQRLWRVSSIVLICVPVVHLLRYLLTNPMNCLAEQWFPFKLLQWGFLFIVSCTAALYVIARVILLVIALMSLNTLPPGAYQTVHWTTFIPHI</sequence>
<feature type="region of interest" description="Disordered" evidence="1">
    <location>
        <begin position="126"/>
        <end position="153"/>
    </location>
</feature>
<dbReference type="OrthoDB" id="9451547at2759"/>
<dbReference type="EMBL" id="KI925456">
    <property type="protein sequence ID" value="ETW84773.1"/>
    <property type="molecule type" value="Genomic_DNA"/>
</dbReference>
<name>W4KG13_HETIT</name>
<dbReference type="PANTHER" id="PTHR35043:SF8">
    <property type="entry name" value="DUF4220 DOMAIN-CONTAINING PROTEIN"/>
    <property type="match status" value="1"/>
</dbReference>
<dbReference type="eggNOG" id="ENOG502SI8N">
    <property type="taxonomic scope" value="Eukaryota"/>
</dbReference>
<feature type="transmembrane region" description="Helical" evidence="2">
    <location>
        <begin position="295"/>
        <end position="320"/>
    </location>
</feature>
<dbReference type="HOGENOM" id="CLU_022883_6_0_1"/>
<proteinExistence type="predicted"/>
<accession>W4KG13</accession>
<protein>
    <submittedName>
        <fullName evidence="3">Cep3 cellulose expressed protein 3</fullName>
    </submittedName>
</protein>
<gene>
    <name evidence="3" type="primary">cep3</name>
    <name evidence="3" type="ORF">HETIRDRAFT_124191</name>
</gene>
<dbReference type="AlphaFoldDB" id="W4KG13"/>
<keyword evidence="4" id="KW-1185">Reference proteome</keyword>
<evidence type="ECO:0000256" key="1">
    <source>
        <dbReference type="SAM" id="MobiDB-lite"/>
    </source>
</evidence>
<feature type="transmembrane region" description="Helical" evidence="2">
    <location>
        <begin position="223"/>
        <end position="242"/>
    </location>
</feature>
<dbReference type="KEGG" id="hir:HETIRDRAFT_124191"/>
<evidence type="ECO:0000313" key="4">
    <source>
        <dbReference type="Proteomes" id="UP000030671"/>
    </source>
</evidence>
<evidence type="ECO:0000256" key="2">
    <source>
        <dbReference type="SAM" id="Phobius"/>
    </source>
</evidence>
<dbReference type="PANTHER" id="PTHR35043">
    <property type="entry name" value="TRANSCRIPTION FACTOR DOMAIN-CONTAINING PROTEIN"/>
    <property type="match status" value="1"/>
</dbReference>